<keyword evidence="4" id="KW-1185">Reference proteome</keyword>
<dbReference type="InterPro" id="IPR021569">
    <property type="entry name" value="TUG-UBL1"/>
</dbReference>
<evidence type="ECO:0000313" key="4">
    <source>
        <dbReference type="Proteomes" id="UP000271241"/>
    </source>
</evidence>
<protein>
    <recommendedName>
        <fullName evidence="2">UBX domain-containing protein</fullName>
    </recommendedName>
</protein>
<feature type="compositionally biased region" description="Low complexity" evidence="1">
    <location>
        <begin position="538"/>
        <end position="556"/>
    </location>
</feature>
<dbReference type="InterPro" id="IPR029071">
    <property type="entry name" value="Ubiquitin-like_domsf"/>
</dbReference>
<evidence type="ECO:0000259" key="2">
    <source>
        <dbReference type="PROSITE" id="PS50033"/>
    </source>
</evidence>
<dbReference type="SUPFAM" id="SSF54236">
    <property type="entry name" value="Ubiquitin-like"/>
    <property type="match status" value="2"/>
</dbReference>
<dbReference type="GO" id="GO:0006886">
    <property type="term" value="P:intracellular protein transport"/>
    <property type="evidence" value="ECO:0007669"/>
    <property type="project" value="TreeGrafter"/>
</dbReference>
<dbReference type="InterPro" id="IPR059238">
    <property type="entry name" value="UBX1_UBXN9"/>
</dbReference>
<dbReference type="PANTHER" id="PTHR46467:SF1">
    <property type="entry name" value="TETHER CONTAINING UBX DOMAIN FOR GLUT4"/>
    <property type="match status" value="1"/>
</dbReference>
<dbReference type="Pfam" id="PF00789">
    <property type="entry name" value="UBX"/>
    <property type="match status" value="1"/>
</dbReference>
<dbReference type="STRING" id="78915.A0A4P9XQX5"/>
<feature type="compositionally biased region" description="Polar residues" evidence="1">
    <location>
        <begin position="278"/>
        <end position="287"/>
    </location>
</feature>
<dbReference type="PANTHER" id="PTHR46467">
    <property type="entry name" value="TETHER CONTAINING UBX DOMAIN FOR GLUT4"/>
    <property type="match status" value="1"/>
</dbReference>
<feature type="region of interest" description="Disordered" evidence="1">
    <location>
        <begin position="220"/>
        <end position="241"/>
    </location>
</feature>
<proteinExistence type="predicted"/>
<dbReference type="GO" id="GO:0005737">
    <property type="term" value="C:cytoplasm"/>
    <property type="evidence" value="ECO:0007669"/>
    <property type="project" value="TreeGrafter"/>
</dbReference>
<feature type="domain" description="UBX" evidence="2">
    <location>
        <begin position="399"/>
        <end position="475"/>
    </location>
</feature>
<name>A0A4P9XQX5_9FUNG</name>
<organism evidence="3 4">
    <name type="scientific">Thamnocephalis sphaerospora</name>
    <dbReference type="NCBI Taxonomy" id="78915"/>
    <lineage>
        <taxon>Eukaryota</taxon>
        <taxon>Fungi</taxon>
        <taxon>Fungi incertae sedis</taxon>
        <taxon>Zoopagomycota</taxon>
        <taxon>Zoopagomycotina</taxon>
        <taxon>Zoopagomycetes</taxon>
        <taxon>Zoopagales</taxon>
        <taxon>Sigmoideomycetaceae</taxon>
        <taxon>Thamnocephalis</taxon>
    </lineage>
</organism>
<feature type="compositionally biased region" description="Pro residues" evidence="1">
    <location>
        <begin position="225"/>
        <end position="241"/>
    </location>
</feature>
<evidence type="ECO:0000256" key="1">
    <source>
        <dbReference type="SAM" id="MobiDB-lite"/>
    </source>
</evidence>
<dbReference type="CDD" id="cd16105">
    <property type="entry name" value="Ubl_ASPSCR1_like"/>
    <property type="match status" value="1"/>
</dbReference>
<dbReference type="CDD" id="cd17075">
    <property type="entry name" value="UBX1_UBXN9"/>
    <property type="match status" value="1"/>
</dbReference>
<sequence length="568" mass="60756">MASNVVVSFDHGSRRQTVKTTPMMPLKTIVAAVVEKQRLGSPDSFGLKYGKNTLDMSLTMRFANLPPGAKLDLIKTKKTADNGPVTIAIQLEDGGRLIRKVPSSTSFWTLITQLEAESKGALNLTRRQVEAPPPTTGISKWKKMGKKEDGPTPGLYLQPVCVLLNREFATIAALRSTTLASVGLTSGNAVVRVSFRVSEHTLADTLPELDQEAAAPLADASSALPPVPPPAPATVTPAPPATPAVAAVAPTVSSAHDASLSSTSAASSQVESDVAKTQEASPTSTVVTDKGKANAEEPEDVVMEDTEAAAAAAAAENAHVSEESEQPAAFHRALRVFNAPPPNMPMVNQKIDLPDAFFELSPTELKTMLAVQHAKRIAEENAGFRTRAMRAAEEAKRAQKYPKTMLRIRFPDRVQLQLQFLSHETIGEVHDALRAHLRHAARPFRLYVTPPHRDLIDMNARLIDAGLTPASVVHFAWTSTDDDQHDGYLLDETLAMAENLPLVETEVPTDLKERLSAAAASSSVPAADEDKAHRQHLAASASDASAGSAGDQGSTAKKLPKWLQLGKK</sequence>
<accession>A0A4P9XQX5</accession>
<evidence type="ECO:0000313" key="3">
    <source>
        <dbReference type="EMBL" id="RKP08448.1"/>
    </source>
</evidence>
<dbReference type="PROSITE" id="PS50033">
    <property type="entry name" value="UBX"/>
    <property type="match status" value="1"/>
</dbReference>
<dbReference type="Proteomes" id="UP000271241">
    <property type="component" value="Unassembled WGS sequence"/>
</dbReference>
<gene>
    <name evidence="3" type="ORF">THASP1DRAFT_29748</name>
</gene>
<dbReference type="Gene3D" id="3.10.20.90">
    <property type="entry name" value="Phosphatidylinositol 3-kinase Catalytic Subunit, Chain A, domain 1"/>
    <property type="match status" value="2"/>
</dbReference>
<feature type="region of interest" description="Disordered" evidence="1">
    <location>
        <begin position="521"/>
        <end position="568"/>
    </location>
</feature>
<reference evidence="4" key="1">
    <citation type="journal article" date="2018" name="Nat. Microbiol.">
        <title>Leveraging single-cell genomics to expand the fungal tree of life.</title>
        <authorList>
            <person name="Ahrendt S.R."/>
            <person name="Quandt C.A."/>
            <person name="Ciobanu D."/>
            <person name="Clum A."/>
            <person name="Salamov A."/>
            <person name="Andreopoulos B."/>
            <person name="Cheng J.F."/>
            <person name="Woyke T."/>
            <person name="Pelin A."/>
            <person name="Henrissat B."/>
            <person name="Reynolds N.K."/>
            <person name="Benny G.L."/>
            <person name="Smith M.E."/>
            <person name="James T.Y."/>
            <person name="Grigoriev I.V."/>
        </authorList>
    </citation>
    <scope>NUCLEOTIDE SEQUENCE [LARGE SCALE GENOMIC DNA]</scope>
    <source>
        <strain evidence="4">RSA 1356</strain>
    </source>
</reference>
<dbReference type="InterPro" id="IPR001012">
    <property type="entry name" value="UBX_dom"/>
</dbReference>
<dbReference type="GO" id="GO:0005634">
    <property type="term" value="C:nucleus"/>
    <property type="evidence" value="ECO:0007669"/>
    <property type="project" value="TreeGrafter"/>
</dbReference>
<dbReference type="GO" id="GO:0012506">
    <property type="term" value="C:vesicle membrane"/>
    <property type="evidence" value="ECO:0007669"/>
    <property type="project" value="TreeGrafter"/>
</dbReference>
<dbReference type="AlphaFoldDB" id="A0A4P9XQX5"/>
<dbReference type="OrthoDB" id="440781at2759"/>
<feature type="compositionally biased region" description="Low complexity" evidence="1">
    <location>
        <begin position="259"/>
        <end position="272"/>
    </location>
</feature>
<dbReference type="EMBL" id="KZ992602">
    <property type="protein sequence ID" value="RKP08448.1"/>
    <property type="molecule type" value="Genomic_DNA"/>
</dbReference>
<feature type="region of interest" description="Disordered" evidence="1">
    <location>
        <begin position="259"/>
        <end position="300"/>
    </location>
</feature>
<dbReference type="CDD" id="cd16118">
    <property type="entry name" value="UBX2_UBXN9"/>
    <property type="match status" value="1"/>
</dbReference>
<dbReference type="Pfam" id="PF11470">
    <property type="entry name" value="TUG-UBL1"/>
    <property type="match status" value="1"/>
</dbReference>
<dbReference type="SMART" id="SM00166">
    <property type="entry name" value="UBX"/>
    <property type="match status" value="1"/>
</dbReference>